<accession>A0A4Y9Z068</accession>
<evidence type="ECO:0000256" key="2">
    <source>
        <dbReference type="ARBA" id="ARBA00022630"/>
    </source>
</evidence>
<dbReference type="PANTHER" id="PTHR42973">
    <property type="entry name" value="BINDING OXIDOREDUCTASE, PUTATIVE (AFU_ORTHOLOGUE AFUA_1G17690)-RELATED"/>
    <property type="match status" value="1"/>
</dbReference>
<proteinExistence type="inferred from homology"/>
<dbReference type="InterPro" id="IPR012951">
    <property type="entry name" value="BBE"/>
</dbReference>
<dbReference type="GO" id="GO:0016491">
    <property type="term" value="F:oxidoreductase activity"/>
    <property type="evidence" value="ECO:0007669"/>
    <property type="project" value="UniProtKB-KW"/>
</dbReference>
<evidence type="ECO:0000256" key="3">
    <source>
        <dbReference type="ARBA" id="ARBA00022827"/>
    </source>
</evidence>
<dbReference type="PANTHER" id="PTHR42973:SF13">
    <property type="entry name" value="FAD-BINDING PCMH-TYPE DOMAIN-CONTAINING PROTEIN"/>
    <property type="match status" value="1"/>
</dbReference>
<reference evidence="7 8" key="1">
    <citation type="submission" date="2019-01" db="EMBL/GenBank/DDBJ databases">
        <title>Genome sequencing of the rare red list fungi Fomitopsis rosea.</title>
        <authorList>
            <person name="Buettner E."/>
            <person name="Kellner H."/>
        </authorList>
    </citation>
    <scope>NUCLEOTIDE SEQUENCE [LARGE SCALE GENOMIC DNA]</scope>
    <source>
        <strain evidence="7 8">DSM 105464</strain>
    </source>
</reference>
<organism evidence="7 8">
    <name type="scientific">Rhodofomes roseus</name>
    <dbReference type="NCBI Taxonomy" id="34475"/>
    <lineage>
        <taxon>Eukaryota</taxon>
        <taxon>Fungi</taxon>
        <taxon>Dikarya</taxon>
        <taxon>Basidiomycota</taxon>
        <taxon>Agaricomycotina</taxon>
        <taxon>Agaricomycetes</taxon>
        <taxon>Polyporales</taxon>
        <taxon>Rhodofomes</taxon>
    </lineage>
</organism>
<dbReference type="SUPFAM" id="SSF56176">
    <property type="entry name" value="FAD-binding/transporter-associated domain-like"/>
    <property type="match status" value="1"/>
</dbReference>
<dbReference type="InterPro" id="IPR016169">
    <property type="entry name" value="FAD-bd_PCMH_sub2"/>
</dbReference>
<feature type="signal peptide" evidence="5">
    <location>
        <begin position="1"/>
        <end position="28"/>
    </location>
</feature>
<dbReference type="GO" id="GO:0071949">
    <property type="term" value="F:FAD binding"/>
    <property type="evidence" value="ECO:0007669"/>
    <property type="project" value="InterPro"/>
</dbReference>
<dbReference type="InterPro" id="IPR016166">
    <property type="entry name" value="FAD-bd_PCMH"/>
</dbReference>
<dbReference type="PROSITE" id="PS51387">
    <property type="entry name" value="FAD_PCMH"/>
    <property type="match status" value="1"/>
</dbReference>
<feature type="chain" id="PRO_5021465290" description="FAD-binding PCMH-type domain-containing protein" evidence="5">
    <location>
        <begin position="29"/>
        <end position="495"/>
    </location>
</feature>
<keyword evidence="4" id="KW-0560">Oxidoreductase</keyword>
<dbReference type="AlphaFoldDB" id="A0A4Y9Z068"/>
<dbReference type="InterPro" id="IPR036318">
    <property type="entry name" value="FAD-bd_PCMH-like_sf"/>
</dbReference>
<dbReference type="Pfam" id="PF01565">
    <property type="entry name" value="FAD_binding_4"/>
    <property type="match status" value="1"/>
</dbReference>
<dbReference type="STRING" id="34475.A0A4Y9Z068"/>
<dbReference type="Proteomes" id="UP000298390">
    <property type="component" value="Unassembled WGS sequence"/>
</dbReference>
<keyword evidence="2" id="KW-0285">Flavoprotein</keyword>
<dbReference type="Gene3D" id="3.30.465.10">
    <property type="match status" value="1"/>
</dbReference>
<gene>
    <name evidence="7" type="ORF">EVJ58_g1747</name>
</gene>
<keyword evidence="5" id="KW-0732">Signal</keyword>
<protein>
    <recommendedName>
        <fullName evidence="6">FAD-binding PCMH-type domain-containing protein</fullName>
    </recommendedName>
</protein>
<dbReference type="InterPro" id="IPR050416">
    <property type="entry name" value="FAD-linked_Oxidoreductase"/>
</dbReference>
<evidence type="ECO:0000313" key="8">
    <source>
        <dbReference type="Proteomes" id="UP000298390"/>
    </source>
</evidence>
<comment type="similarity">
    <text evidence="1">Belongs to the oxygen-dependent FAD-linked oxidoreductase family.</text>
</comment>
<evidence type="ECO:0000313" key="7">
    <source>
        <dbReference type="EMBL" id="TFY67253.1"/>
    </source>
</evidence>
<evidence type="ECO:0000259" key="6">
    <source>
        <dbReference type="PROSITE" id="PS51387"/>
    </source>
</evidence>
<evidence type="ECO:0000256" key="4">
    <source>
        <dbReference type="ARBA" id="ARBA00023002"/>
    </source>
</evidence>
<feature type="domain" description="FAD-binding PCMH-type" evidence="6">
    <location>
        <begin position="71"/>
        <end position="241"/>
    </location>
</feature>
<sequence>MKLNCGKMRRVAATLLLSLTSLFAFAQTEGPEFIYEVACDLIADGISHESDVYYPDTKEYATDNSHWALSSTINSTCTVEPGTAEDVGKILLLLGLTRTPFGIKGAGHTANPGYSATPGVQIAMTRFTQVTYDAEAGVAGVGAGNIWDNVYAGLEPYNVGVVGGRVSGIGVAGFTLGGGYSFKSNQYGLTIDTVVGFEVVLPSGIVVNATASDNPELFFGLKGGFNNFGIVTTFYLQTHPQTEVWGGIIITTNVDDDVVAATQQFYDNVNDPKAAILTTFNYDASIGMNITEMTLYYNAPTPPEGMFDDFLGLTSISQNVSTRSYLSLILATIEGSNGLRGYFHTVSLYDYSTTLLNAIVNETQFWRGQLESDVPELFISYDVEPILPSVFSHGTDSAWPPSRENGILPLNIYYAWASPDNDTLINQIMVQSAEYLTQIAVAEGQDIAQTSLYPNYAIYNTTMERIYAGNLPRLREVKAKYDPFNVMSLSGGWKF</sequence>
<evidence type="ECO:0000256" key="5">
    <source>
        <dbReference type="SAM" id="SignalP"/>
    </source>
</evidence>
<comment type="caution">
    <text evidence="7">The sequence shown here is derived from an EMBL/GenBank/DDBJ whole genome shotgun (WGS) entry which is preliminary data.</text>
</comment>
<evidence type="ECO:0000256" key="1">
    <source>
        <dbReference type="ARBA" id="ARBA00005466"/>
    </source>
</evidence>
<keyword evidence="3" id="KW-0274">FAD</keyword>
<name>A0A4Y9Z068_9APHY</name>
<dbReference type="Pfam" id="PF08031">
    <property type="entry name" value="BBE"/>
    <property type="match status" value="1"/>
</dbReference>
<dbReference type="EMBL" id="SEKV01000059">
    <property type="protein sequence ID" value="TFY67253.1"/>
    <property type="molecule type" value="Genomic_DNA"/>
</dbReference>
<dbReference type="InterPro" id="IPR006094">
    <property type="entry name" value="Oxid_FAD_bind_N"/>
</dbReference>